<organism evidence="2 3">
    <name type="scientific">Spirosoma fluviale</name>
    <dbReference type="NCBI Taxonomy" id="1597977"/>
    <lineage>
        <taxon>Bacteria</taxon>
        <taxon>Pseudomonadati</taxon>
        <taxon>Bacteroidota</taxon>
        <taxon>Cytophagia</taxon>
        <taxon>Cytophagales</taxon>
        <taxon>Cytophagaceae</taxon>
        <taxon>Spirosoma</taxon>
    </lineage>
</organism>
<proteinExistence type="predicted"/>
<evidence type="ECO:0000313" key="2">
    <source>
        <dbReference type="EMBL" id="SOD96841.1"/>
    </source>
</evidence>
<accession>A0A286GMR4</accession>
<gene>
    <name evidence="2" type="ORF">SAMN06269250_5526</name>
</gene>
<sequence length="230" mass="26067">MNPVLLLLAGSLVLLSPQTIDRLSATVTTRQVQQGKSVTVRGEMFYQRNGNMVTHFTFPREVIILANKLGETRIYDPNRNAVIRYQNESFSTQTTQLAFFLNGTTSDMGLSRLGFVQDKTTANGKLLITEWRLKTPNAKLPIQRVRIVYDRANPIYMHYADGAGKIIRKVFYYGYQPIEGRPFPATTTEIVYQDKDSTVSKTVYADFRLNNAANSPYFDYTIPATAKTDQ</sequence>
<dbReference type="OrthoDB" id="1117543at2"/>
<dbReference type="SUPFAM" id="SSF89392">
    <property type="entry name" value="Prokaryotic lipoproteins and lipoprotein localization factors"/>
    <property type="match status" value="1"/>
</dbReference>
<dbReference type="AlphaFoldDB" id="A0A286GMR4"/>
<dbReference type="RefSeq" id="WP_097130284.1">
    <property type="nucleotide sequence ID" value="NZ_OCNH01000006.1"/>
</dbReference>
<keyword evidence="3" id="KW-1185">Reference proteome</keyword>
<evidence type="ECO:0008006" key="4">
    <source>
        <dbReference type="Google" id="ProtNLM"/>
    </source>
</evidence>
<dbReference type="Gene3D" id="2.50.20.10">
    <property type="entry name" value="Lipoprotein localisation LolA/LolB/LppX"/>
    <property type="match status" value="1"/>
</dbReference>
<protein>
    <recommendedName>
        <fullName evidence="4">Outer membrane lipoprotein-sorting protein</fullName>
    </recommendedName>
</protein>
<keyword evidence="1" id="KW-0732">Signal</keyword>
<name>A0A286GMR4_9BACT</name>
<dbReference type="EMBL" id="OCNH01000006">
    <property type="protein sequence ID" value="SOD96841.1"/>
    <property type="molecule type" value="Genomic_DNA"/>
</dbReference>
<dbReference type="Proteomes" id="UP000219452">
    <property type="component" value="Unassembled WGS sequence"/>
</dbReference>
<evidence type="ECO:0000256" key="1">
    <source>
        <dbReference type="ARBA" id="ARBA00022729"/>
    </source>
</evidence>
<dbReference type="InterPro" id="IPR029046">
    <property type="entry name" value="LolA/LolB/LppX"/>
</dbReference>
<reference evidence="3" key="1">
    <citation type="submission" date="2017-09" db="EMBL/GenBank/DDBJ databases">
        <authorList>
            <person name="Varghese N."/>
            <person name="Submissions S."/>
        </authorList>
    </citation>
    <scope>NUCLEOTIDE SEQUENCE [LARGE SCALE GENOMIC DNA]</scope>
    <source>
        <strain evidence="3">DSM 29961</strain>
    </source>
</reference>
<evidence type="ECO:0000313" key="3">
    <source>
        <dbReference type="Proteomes" id="UP000219452"/>
    </source>
</evidence>